<dbReference type="AlphaFoldDB" id="A0A8X6VJK9"/>
<sequence>MNTLLQATFPRIVRSLEVTNRNILQSMRASPFDIIQGPMVAPFEGRFQFGEEDKVCWGKVGAVGRLWNCYDAIFCQGLGNHEAGVRLRLVVVELPIGGNFWSHSVDPSLQSF</sequence>
<comment type="caution">
    <text evidence="1">The sequence shown here is derived from an EMBL/GenBank/DDBJ whole genome shotgun (WGS) entry which is preliminary data.</text>
</comment>
<protein>
    <submittedName>
        <fullName evidence="1">Uncharacterized protein</fullName>
    </submittedName>
</protein>
<proteinExistence type="predicted"/>
<evidence type="ECO:0000313" key="2">
    <source>
        <dbReference type="Proteomes" id="UP000887159"/>
    </source>
</evidence>
<gene>
    <name evidence="1" type="ORF">TNCV_3992011</name>
</gene>
<keyword evidence="2" id="KW-1185">Reference proteome</keyword>
<dbReference type="Proteomes" id="UP000887159">
    <property type="component" value="Unassembled WGS sequence"/>
</dbReference>
<reference evidence="1" key="1">
    <citation type="submission" date="2020-08" db="EMBL/GenBank/DDBJ databases">
        <title>Multicomponent nature underlies the extraordinary mechanical properties of spider dragline silk.</title>
        <authorList>
            <person name="Kono N."/>
            <person name="Nakamura H."/>
            <person name="Mori M."/>
            <person name="Yoshida Y."/>
            <person name="Ohtoshi R."/>
            <person name="Malay A.D."/>
            <person name="Moran D.A.P."/>
            <person name="Tomita M."/>
            <person name="Numata K."/>
            <person name="Arakawa K."/>
        </authorList>
    </citation>
    <scope>NUCLEOTIDE SEQUENCE</scope>
</reference>
<organism evidence="1 2">
    <name type="scientific">Trichonephila clavipes</name>
    <name type="common">Golden silk orbweaver</name>
    <name type="synonym">Nephila clavipes</name>
    <dbReference type="NCBI Taxonomy" id="2585209"/>
    <lineage>
        <taxon>Eukaryota</taxon>
        <taxon>Metazoa</taxon>
        <taxon>Ecdysozoa</taxon>
        <taxon>Arthropoda</taxon>
        <taxon>Chelicerata</taxon>
        <taxon>Arachnida</taxon>
        <taxon>Araneae</taxon>
        <taxon>Araneomorphae</taxon>
        <taxon>Entelegynae</taxon>
        <taxon>Araneoidea</taxon>
        <taxon>Nephilidae</taxon>
        <taxon>Trichonephila</taxon>
    </lineage>
</organism>
<dbReference type="EMBL" id="BMAU01021357">
    <property type="protein sequence ID" value="GFY21157.1"/>
    <property type="molecule type" value="Genomic_DNA"/>
</dbReference>
<name>A0A8X6VJK9_TRICX</name>
<accession>A0A8X6VJK9</accession>
<evidence type="ECO:0000313" key="1">
    <source>
        <dbReference type="EMBL" id="GFY21157.1"/>
    </source>
</evidence>